<dbReference type="SUPFAM" id="SSF56935">
    <property type="entry name" value="Porins"/>
    <property type="match status" value="1"/>
</dbReference>
<evidence type="ECO:0000313" key="16">
    <source>
        <dbReference type="EMBL" id="ESP93707.1"/>
    </source>
</evidence>
<comment type="similarity">
    <text evidence="9 11">Belongs to the TonB-dependent receptor family.</text>
</comment>
<organism evidence="16 17">
    <name type="scientific">Pseudoalteromonas luteoviolacea (strain 2ta16)</name>
    <dbReference type="NCBI Taxonomy" id="1353533"/>
    <lineage>
        <taxon>Bacteria</taxon>
        <taxon>Pseudomonadati</taxon>
        <taxon>Pseudomonadota</taxon>
        <taxon>Gammaproteobacteria</taxon>
        <taxon>Alteromonadales</taxon>
        <taxon>Pseudoalteromonadaceae</taxon>
        <taxon>Pseudoalteromonas</taxon>
    </lineage>
</organism>
<feature type="domain" description="TonB-dependent receptor plug" evidence="15">
    <location>
        <begin position="113"/>
        <end position="218"/>
    </location>
</feature>
<comment type="subcellular location">
    <subcellularLocation>
        <location evidence="1 9">Cell outer membrane</location>
        <topology evidence="1 9">Multi-pass membrane protein</topology>
    </subcellularLocation>
</comment>
<dbReference type="PANTHER" id="PTHR30069">
    <property type="entry name" value="TONB-DEPENDENT OUTER MEMBRANE RECEPTOR"/>
    <property type="match status" value="1"/>
</dbReference>
<keyword evidence="8 9" id="KW-0998">Cell outer membrane</keyword>
<dbReference type="PROSITE" id="PS00430">
    <property type="entry name" value="TONB_DEPENDENT_REC_1"/>
    <property type="match status" value="1"/>
</dbReference>
<keyword evidence="6 10" id="KW-0798">TonB box</keyword>
<evidence type="ECO:0000256" key="6">
    <source>
        <dbReference type="ARBA" id="ARBA00023077"/>
    </source>
</evidence>
<accession>V4JFC1</accession>
<keyword evidence="7 9" id="KW-0472">Membrane</keyword>
<evidence type="ECO:0000256" key="12">
    <source>
        <dbReference type="SAM" id="MobiDB-lite"/>
    </source>
</evidence>
<evidence type="ECO:0000256" key="5">
    <source>
        <dbReference type="ARBA" id="ARBA00022729"/>
    </source>
</evidence>
<evidence type="ECO:0000256" key="10">
    <source>
        <dbReference type="PROSITE-ProRule" id="PRU10143"/>
    </source>
</evidence>
<dbReference type="Proteomes" id="UP000017820">
    <property type="component" value="Unassembled WGS sequence"/>
</dbReference>
<evidence type="ECO:0000313" key="17">
    <source>
        <dbReference type="Proteomes" id="UP000017820"/>
    </source>
</evidence>
<dbReference type="InterPro" id="IPR036942">
    <property type="entry name" value="Beta-barrel_TonB_sf"/>
</dbReference>
<dbReference type="InterPro" id="IPR039426">
    <property type="entry name" value="TonB-dep_rcpt-like"/>
</dbReference>
<evidence type="ECO:0000256" key="9">
    <source>
        <dbReference type="PROSITE-ProRule" id="PRU01360"/>
    </source>
</evidence>
<proteinExistence type="inferred from homology"/>
<dbReference type="PANTHER" id="PTHR30069:SF40">
    <property type="entry name" value="TONB-DEPENDENT RECEPTOR NMB0964-RELATED"/>
    <property type="match status" value="1"/>
</dbReference>
<dbReference type="Gene3D" id="2.40.170.20">
    <property type="entry name" value="TonB-dependent receptor, beta-barrel domain"/>
    <property type="match status" value="1"/>
</dbReference>
<feature type="compositionally biased region" description="Basic and acidic residues" evidence="12">
    <location>
        <begin position="360"/>
        <end position="407"/>
    </location>
</feature>
<gene>
    <name evidence="16" type="ORF">PL2TA16_02911</name>
</gene>
<feature type="compositionally biased region" description="Basic and acidic residues" evidence="12">
    <location>
        <begin position="284"/>
        <end position="314"/>
    </location>
</feature>
<protein>
    <submittedName>
        <fullName evidence="16">Putative Fe transport outer membrane receptor protein</fullName>
    </submittedName>
</protein>
<evidence type="ECO:0000256" key="1">
    <source>
        <dbReference type="ARBA" id="ARBA00004571"/>
    </source>
</evidence>
<feature type="signal peptide" evidence="13">
    <location>
        <begin position="1"/>
        <end position="22"/>
    </location>
</feature>
<keyword evidence="2 9" id="KW-0813">Transport</keyword>
<dbReference type="InterPro" id="IPR010916">
    <property type="entry name" value="TonB_box_CS"/>
</dbReference>
<dbReference type="Gene3D" id="2.170.130.10">
    <property type="entry name" value="TonB-dependent receptor, plug domain"/>
    <property type="match status" value="1"/>
</dbReference>
<reference evidence="16 17" key="1">
    <citation type="submission" date="2013-07" db="EMBL/GenBank/DDBJ databases">
        <title>Draft genome sequence of Pseudoalteromonas luteoviolacea 2ta16.</title>
        <authorList>
            <person name="Allen E.E."/>
            <person name="Azam F."/>
            <person name="Podell S."/>
        </authorList>
    </citation>
    <scope>NUCLEOTIDE SEQUENCE [LARGE SCALE GENOMIC DNA]</scope>
    <source>
        <strain evidence="16 17">2ta16</strain>
    </source>
</reference>
<dbReference type="Pfam" id="PF13620">
    <property type="entry name" value="CarboxypepD_reg"/>
    <property type="match status" value="1"/>
</dbReference>
<evidence type="ECO:0000256" key="8">
    <source>
        <dbReference type="ARBA" id="ARBA00023237"/>
    </source>
</evidence>
<feature type="region of interest" description="Disordered" evidence="12">
    <location>
        <begin position="276"/>
        <end position="314"/>
    </location>
</feature>
<dbReference type="Gene3D" id="2.60.40.1120">
    <property type="entry name" value="Carboxypeptidase-like, regulatory domain"/>
    <property type="match status" value="1"/>
</dbReference>
<evidence type="ECO:0000256" key="3">
    <source>
        <dbReference type="ARBA" id="ARBA00022452"/>
    </source>
</evidence>
<keyword evidence="16" id="KW-0675">Receptor</keyword>
<dbReference type="Pfam" id="PF07715">
    <property type="entry name" value="Plug"/>
    <property type="match status" value="1"/>
</dbReference>
<evidence type="ECO:0000256" key="11">
    <source>
        <dbReference type="RuleBase" id="RU003357"/>
    </source>
</evidence>
<feature type="region of interest" description="Disordered" evidence="12">
    <location>
        <begin position="543"/>
        <end position="567"/>
    </location>
</feature>
<evidence type="ECO:0000259" key="15">
    <source>
        <dbReference type="Pfam" id="PF07715"/>
    </source>
</evidence>
<feature type="region of interest" description="Disordered" evidence="12">
    <location>
        <begin position="357"/>
        <end position="407"/>
    </location>
</feature>
<dbReference type="SUPFAM" id="SSF49464">
    <property type="entry name" value="Carboxypeptidase regulatory domain-like"/>
    <property type="match status" value="1"/>
</dbReference>
<dbReference type="PATRIC" id="fig|1353533.3.peg.1860"/>
<feature type="short sequence motif" description="TonB box" evidence="10">
    <location>
        <begin position="101"/>
        <end position="107"/>
    </location>
</feature>
<dbReference type="RefSeq" id="WP_023398792.1">
    <property type="nucleotide sequence ID" value="NZ_AUSV01000032.1"/>
</dbReference>
<dbReference type="InterPro" id="IPR037066">
    <property type="entry name" value="Plug_dom_sf"/>
</dbReference>
<dbReference type="Pfam" id="PF00593">
    <property type="entry name" value="TonB_dep_Rec_b-barrel"/>
    <property type="match status" value="1"/>
</dbReference>
<feature type="chain" id="PRO_5004719997" evidence="13">
    <location>
        <begin position="23"/>
        <end position="857"/>
    </location>
</feature>
<sequence length="857" mass="95289">MFKQSLISLSVSAIMLSTSAHAGELSGKVVDKNNLPVSNASVHLHGKSQTIKTDENGNFTISVDAASELHVSKNNFIDERLSVNPDSPFVTVTLTPSSIESIVVYASALHKSNMEMASPVTVISGDKLKNSAKPTLGETLKDLPGINASYFGPVSSSPIIRGLDGPRVKITQNGLDSSDASRIGPDHANTNDALSAEQIEVLRGPATLLYGSGAIGGVVNVVDNRIPTDIVETPNGAVDYSHDTNSNTNTVAALFEAGHDGFNFHFDGVKRKGGDYDTPNFKLPGDHDEHHEDEHGHEEGEEHGHDEHEGEEHAAEYAEKVDNTFIDSEVFNIGTSYVSDHMTVGFSYGSIETDYGIPAHSHDHGHDHDHDHGDEHDHDEEHGHDEHGHDEDGHDDHGDEDAHGHEEENHNVFARVKQDRWQALFNYSLHNNWLESIQIRAGYTDYEHAEIEAGTVGTVFKNETTELRTNFEHRIGQWHGIFGYHYSDSDYEAQGAEAFTPATSTTTHAFYVLEEREFGDFTLELGARVENYELSSQITETHIGHDDDHDEHGHEEDEHGHDHGHEEELVKTTQITDYTLDMTNVSASVGGVYTYAPGHNVAVSLSRSERAPLTAELLSNGLHIATSTYELGLGYHIEGTEIHFEPTDIEKETATNLDISFRRFVGDFGYTVNFFYNDIADFYYQEKTDYFFTSEHGLEVADHEHEGARDVYQFVSQDAKLYGLEFDVHYQINELNRVKVFGDHLRAELDNGQNLPRIPSNKLGVSYAYERGPFSADMTITRYLEQDEIASYETVTKGYTLVDASMSYDFDVQGVDMVGYLNLENLTDELGFVHSSFIKEQAPLPGRNVKLGIRAYF</sequence>
<dbReference type="InterPro" id="IPR012910">
    <property type="entry name" value="Plug_dom"/>
</dbReference>
<dbReference type="InterPro" id="IPR008969">
    <property type="entry name" value="CarboxyPept-like_regulatory"/>
</dbReference>
<evidence type="ECO:0000256" key="7">
    <source>
        <dbReference type="ARBA" id="ARBA00023136"/>
    </source>
</evidence>
<dbReference type="EMBL" id="AUSV01000032">
    <property type="protein sequence ID" value="ESP93707.1"/>
    <property type="molecule type" value="Genomic_DNA"/>
</dbReference>
<dbReference type="AlphaFoldDB" id="V4JFC1"/>
<dbReference type="GO" id="GO:0009279">
    <property type="term" value="C:cell outer membrane"/>
    <property type="evidence" value="ECO:0007669"/>
    <property type="project" value="UniProtKB-SubCell"/>
</dbReference>
<dbReference type="InterPro" id="IPR000531">
    <property type="entry name" value="Beta-barrel_TonB"/>
</dbReference>
<keyword evidence="4 9" id="KW-0812">Transmembrane</keyword>
<dbReference type="PROSITE" id="PS52016">
    <property type="entry name" value="TONB_DEPENDENT_REC_3"/>
    <property type="match status" value="1"/>
</dbReference>
<comment type="caution">
    <text evidence="16">The sequence shown here is derived from an EMBL/GenBank/DDBJ whole genome shotgun (WGS) entry which is preliminary data.</text>
</comment>
<evidence type="ECO:0000259" key="14">
    <source>
        <dbReference type="Pfam" id="PF00593"/>
    </source>
</evidence>
<evidence type="ECO:0000256" key="4">
    <source>
        <dbReference type="ARBA" id="ARBA00022692"/>
    </source>
</evidence>
<keyword evidence="3 9" id="KW-1134">Transmembrane beta strand</keyword>
<keyword evidence="5 13" id="KW-0732">Signal</keyword>
<evidence type="ECO:0000256" key="13">
    <source>
        <dbReference type="SAM" id="SignalP"/>
    </source>
</evidence>
<evidence type="ECO:0000256" key="2">
    <source>
        <dbReference type="ARBA" id="ARBA00022448"/>
    </source>
</evidence>
<dbReference type="GO" id="GO:0044718">
    <property type="term" value="P:siderophore transmembrane transport"/>
    <property type="evidence" value="ECO:0007669"/>
    <property type="project" value="TreeGrafter"/>
</dbReference>
<dbReference type="GO" id="GO:0015344">
    <property type="term" value="F:siderophore uptake transmembrane transporter activity"/>
    <property type="evidence" value="ECO:0007669"/>
    <property type="project" value="TreeGrafter"/>
</dbReference>
<name>V4JFC1_PSEL2</name>
<feature type="domain" description="TonB-dependent receptor-like beta-barrel" evidence="14">
    <location>
        <begin position="409"/>
        <end position="826"/>
    </location>
</feature>